<protein>
    <submittedName>
        <fullName evidence="2">Uncharacterized protein</fullName>
    </submittedName>
</protein>
<sequence length="83" mass="9603">MTWREDAAEIIADPTRDLPKDMPLAERTKIVDAARPFWVGCSWPRKAWQAARRDYLVNFGYRPRTKAQVEREAAALPLFDGEL</sequence>
<reference evidence="1" key="3">
    <citation type="submission" date="2024-05" db="EMBL/GenBank/DDBJ databases">
        <title>Yangia mangrovi SAOS 153D genome.</title>
        <authorList>
            <person name="Verma A."/>
            <person name="Pal Y."/>
            <person name="Sundharam S."/>
            <person name="Bisht B."/>
            <person name="Srinivasan K."/>
        </authorList>
    </citation>
    <scope>NUCLEOTIDE SEQUENCE</scope>
    <source>
        <strain evidence="1">SAOS 153D</strain>
    </source>
</reference>
<keyword evidence="3" id="KW-1185">Reference proteome</keyword>
<dbReference type="OrthoDB" id="7867962at2"/>
<evidence type="ECO:0000313" key="2">
    <source>
        <dbReference type="EMBL" id="PBD21085.1"/>
    </source>
</evidence>
<proteinExistence type="predicted"/>
<reference evidence="3" key="2">
    <citation type="submission" date="2023-07" db="EMBL/GenBank/DDBJ databases">
        <title>Yangia mangrovi SAOS 153D genome.</title>
        <authorList>
            <person name="Verma A."/>
            <person name="Pal Y."/>
            <person name="Sundharam S."/>
            <person name="Bisht B."/>
            <person name="Srinivasan K."/>
        </authorList>
    </citation>
    <scope>NUCLEOTIDE SEQUENCE [LARGE SCALE GENOMIC DNA]</scope>
    <source>
        <strain evidence="3">SAOS 153D</strain>
    </source>
</reference>
<organism evidence="2">
    <name type="scientific">Alloyangia mangrovi</name>
    <dbReference type="NCBI Taxonomy" id="1779329"/>
    <lineage>
        <taxon>Bacteria</taxon>
        <taxon>Pseudomonadati</taxon>
        <taxon>Pseudomonadota</taxon>
        <taxon>Alphaproteobacteria</taxon>
        <taxon>Rhodobacterales</taxon>
        <taxon>Roseobacteraceae</taxon>
        <taxon>Alloyangia</taxon>
    </lineage>
</organism>
<reference evidence="2" key="1">
    <citation type="submission" date="2017-09" db="EMBL/GenBank/DDBJ databases">
        <title>Yangia sp. SAOS 153D whole genome sequencing.</title>
        <authorList>
            <person name="Verma A."/>
            <person name="Krishnamurthi S."/>
        </authorList>
    </citation>
    <scope>NUCLEOTIDE SEQUENCE [LARGE SCALE GENOMIC DNA]</scope>
    <source>
        <strain evidence="2">SAOS 153D</strain>
    </source>
</reference>
<dbReference type="EMBL" id="NTHN02000002">
    <property type="protein sequence ID" value="MCT4369070.1"/>
    <property type="molecule type" value="Genomic_DNA"/>
</dbReference>
<dbReference type="EMBL" id="NTHN01000011">
    <property type="protein sequence ID" value="PBD21085.1"/>
    <property type="molecule type" value="Genomic_DNA"/>
</dbReference>
<comment type="caution">
    <text evidence="2">The sequence shown here is derived from an EMBL/GenBank/DDBJ whole genome shotgun (WGS) entry which is preliminary data.</text>
</comment>
<evidence type="ECO:0000313" key="1">
    <source>
        <dbReference type="EMBL" id="MCT4369070.1"/>
    </source>
</evidence>
<dbReference type="Proteomes" id="UP000217448">
    <property type="component" value="Unassembled WGS sequence"/>
</dbReference>
<accession>A0A2A3K0W3</accession>
<name>A0A2A3K0W3_9RHOB</name>
<dbReference type="RefSeq" id="WP_095880538.1">
    <property type="nucleotide sequence ID" value="NZ_NTHN02000002.1"/>
</dbReference>
<evidence type="ECO:0000313" key="3">
    <source>
        <dbReference type="Proteomes" id="UP000217448"/>
    </source>
</evidence>
<dbReference type="AlphaFoldDB" id="A0A2A3K0W3"/>
<gene>
    <name evidence="1" type="ORF">CLG85_001430</name>
    <name evidence="2" type="ORF">CLG85_00840</name>
</gene>